<proteinExistence type="predicted"/>
<dbReference type="Gene3D" id="2.60.120.10">
    <property type="entry name" value="Jelly Rolls"/>
    <property type="match status" value="1"/>
</dbReference>
<dbReference type="AlphaFoldDB" id="A0A2K2AWI6"/>
<reference evidence="1 2" key="1">
    <citation type="journal article" date="2006" name="Science">
        <title>The genome of black cottonwood, Populus trichocarpa (Torr. &amp; Gray).</title>
        <authorList>
            <person name="Tuskan G.A."/>
            <person name="Difazio S."/>
            <person name="Jansson S."/>
            <person name="Bohlmann J."/>
            <person name="Grigoriev I."/>
            <person name="Hellsten U."/>
            <person name="Putnam N."/>
            <person name="Ralph S."/>
            <person name="Rombauts S."/>
            <person name="Salamov A."/>
            <person name="Schein J."/>
            <person name="Sterck L."/>
            <person name="Aerts A."/>
            <person name="Bhalerao R.R."/>
            <person name="Bhalerao R.P."/>
            <person name="Blaudez D."/>
            <person name="Boerjan W."/>
            <person name="Brun A."/>
            <person name="Brunner A."/>
            <person name="Busov V."/>
            <person name="Campbell M."/>
            <person name="Carlson J."/>
            <person name="Chalot M."/>
            <person name="Chapman J."/>
            <person name="Chen G.L."/>
            <person name="Cooper D."/>
            <person name="Coutinho P.M."/>
            <person name="Couturier J."/>
            <person name="Covert S."/>
            <person name="Cronk Q."/>
            <person name="Cunningham R."/>
            <person name="Davis J."/>
            <person name="Degroeve S."/>
            <person name="Dejardin A."/>
            <person name="Depamphilis C."/>
            <person name="Detter J."/>
            <person name="Dirks B."/>
            <person name="Dubchak I."/>
            <person name="Duplessis S."/>
            <person name="Ehlting J."/>
            <person name="Ellis B."/>
            <person name="Gendler K."/>
            <person name="Goodstein D."/>
            <person name="Gribskov M."/>
            <person name="Grimwood J."/>
            <person name="Groover A."/>
            <person name="Gunter L."/>
            <person name="Hamberger B."/>
            <person name="Heinze B."/>
            <person name="Helariutta Y."/>
            <person name="Henrissat B."/>
            <person name="Holligan D."/>
            <person name="Holt R."/>
            <person name="Huang W."/>
            <person name="Islam-Faridi N."/>
            <person name="Jones S."/>
            <person name="Jones-Rhoades M."/>
            <person name="Jorgensen R."/>
            <person name="Joshi C."/>
            <person name="Kangasjarvi J."/>
            <person name="Karlsson J."/>
            <person name="Kelleher C."/>
            <person name="Kirkpatrick R."/>
            <person name="Kirst M."/>
            <person name="Kohler A."/>
            <person name="Kalluri U."/>
            <person name="Larimer F."/>
            <person name="Leebens-Mack J."/>
            <person name="Leple J.C."/>
            <person name="Locascio P."/>
            <person name="Lou Y."/>
            <person name="Lucas S."/>
            <person name="Martin F."/>
            <person name="Montanini B."/>
            <person name="Napoli C."/>
            <person name="Nelson D.R."/>
            <person name="Nelson C."/>
            <person name="Nieminen K."/>
            <person name="Nilsson O."/>
            <person name="Pereda V."/>
            <person name="Peter G."/>
            <person name="Philippe R."/>
            <person name="Pilate G."/>
            <person name="Poliakov A."/>
            <person name="Razumovskaya J."/>
            <person name="Richardson P."/>
            <person name="Rinaldi C."/>
            <person name="Ritland K."/>
            <person name="Rouze P."/>
            <person name="Ryaboy D."/>
            <person name="Schmutz J."/>
            <person name="Schrader J."/>
            <person name="Segerman B."/>
            <person name="Shin H."/>
            <person name="Siddiqui A."/>
            <person name="Sterky F."/>
            <person name="Terry A."/>
            <person name="Tsai C.J."/>
            <person name="Uberbacher E."/>
            <person name="Unneberg P."/>
            <person name="Vahala J."/>
            <person name="Wall K."/>
            <person name="Wessler S."/>
            <person name="Yang G."/>
            <person name="Yin T."/>
            <person name="Douglas C."/>
            <person name="Marra M."/>
            <person name="Sandberg G."/>
            <person name="Van de Peer Y."/>
            <person name="Rokhsar D."/>
        </authorList>
    </citation>
    <scope>NUCLEOTIDE SEQUENCE [LARGE SCALE GENOMIC DNA]</scope>
    <source>
        <strain evidence="2">cv. Nisqually</strain>
    </source>
</reference>
<keyword evidence="2" id="KW-1185">Reference proteome</keyword>
<organism evidence="1 2">
    <name type="scientific">Populus trichocarpa</name>
    <name type="common">Western balsam poplar</name>
    <name type="synonym">Populus balsamifera subsp. trichocarpa</name>
    <dbReference type="NCBI Taxonomy" id="3694"/>
    <lineage>
        <taxon>Eukaryota</taxon>
        <taxon>Viridiplantae</taxon>
        <taxon>Streptophyta</taxon>
        <taxon>Embryophyta</taxon>
        <taxon>Tracheophyta</taxon>
        <taxon>Spermatophyta</taxon>
        <taxon>Magnoliopsida</taxon>
        <taxon>eudicotyledons</taxon>
        <taxon>Gunneridae</taxon>
        <taxon>Pentapetalae</taxon>
        <taxon>rosids</taxon>
        <taxon>fabids</taxon>
        <taxon>Malpighiales</taxon>
        <taxon>Salicaceae</taxon>
        <taxon>Saliceae</taxon>
        <taxon>Populus</taxon>
    </lineage>
</organism>
<dbReference type="EMBL" id="CM009293">
    <property type="protein sequence ID" value="PNT41888.1"/>
    <property type="molecule type" value="Genomic_DNA"/>
</dbReference>
<evidence type="ECO:0000313" key="1">
    <source>
        <dbReference type="EMBL" id="PNT41888.1"/>
    </source>
</evidence>
<name>A0A2K2AWI6_POPTR</name>
<dbReference type="InterPro" id="IPR014710">
    <property type="entry name" value="RmlC-like_jellyroll"/>
</dbReference>
<accession>A0A2K2AWI6</accession>
<protein>
    <submittedName>
        <fullName evidence="1">Uncharacterized protein</fullName>
    </submittedName>
</protein>
<dbReference type="STRING" id="3694.A0A2K2AWI6"/>
<sequence>MAFSFATPHATPSPLQDFCMAINDANYAISFAALTSQDPGVNPVANAVFGASWPIYPEVLTTALQMDKRFVEDLQLKTGSIPLLGPLKASHTQHVTGELSQHS</sequence>
<gene>
    <name evidence="1" type="ORF">POPTR_004G180300</name>
</gene>
<dbReference type="Proteomes" id="UP000006729">
    <property type="component" value="Chromosome 4"/>
</dbReference>
<evidence type="ECO:0000313" key="2">
    <source>
        <dbReference type="Proteomes" id="UP000006729"/>
    </source>
</evidence>
<dbReference type="InParanoid" id="A0A2K2AWI6"/>